<protein>
    <submittedName>
        <fullName evidence="1">Uncharacterized protein</fullName>
    </submittedName>
</protein>
<name>A0ABU8W8L9_9BURK</name>
<comment type="caution">
    <text evidence="1">The sequence shown here is derived from an EMBL/GenBank/DDBJ whole genome shotgun (WGS) entry which is preliminary data.</text>
</comment>
<gene>
    <name evidence="1" type="ORF">WKW80_26940</name>
</gene>
<dbReference type="Proteomes" id="UP001363010">
    <property type="component" value="Unassembled WGS sequence"/>
</dbReference>
<sequence>MTTKSKQVKLGPAPGSLKYAEAMGRQLQEMRELMADEGQDAFEGWVKEYCPFPLDTALRFIALVASEQHYR</sequence>
<proteinExistence type="predicted"/>
<evidence type="ECO:0000313" key="2">
    <source>
        <dbReference type="Proteomes" id="UP001363010"/>
    </source>
</evidence>
<reference evidence="1 2" key="1">
    <citation type="submission" date="2024-03" db="EMBL/GenBank/DDBJ databases">
        <title>Novel species of the genus Variovorax.</title>
        <authorList>
            <person name="Liu Q."/>
            <person name="Xin Y.-H."/>
        </authorList>
    </citation>
    <scope>NUCLEOTIDE SEQUENCE [LARGE SCALE GENOMIC DNA]</scope>
    <source>
        <strain evidence="1 2">KACC 18501</strain>
    </source>
</reference>
<dbReference type="RefSeq" id="WP_340366650.1">
    <property type="nucleotide sequence ID" value="NZ_JBBKZV010000024.1"/>
</dbReference>
<evidence type="ECO:0000313" key="1">
    <source>
        <dbReference type="EMBL" id="MEJ8825621.1"/>
    </source>
</evidence>
<keyword evidence="2" id="KW-1185">Reference proteome</keyword>
<organism evidence="1 2">
    <name type="scientific">Variovorax humicola</name>
    <dbReference type="NCBI Taxonomy" id="1769758"/>
    <lineage>
        <taxon>Bacteria</taxon>
        <taxon>Pseudomonadati</taxon>
        <taxon>Pseudomonadota</taxon>
        <taxon>Betaproteobacteria</taxon>
        <taxon>Burkholderiales</taxon>
        <taxon>Comamonadaceae</taxon>
        <taxon>Variovorax</taxon>
    </lineage>
</organism>
<accession>A0ABU8W8L9</accession>
<dbReference type="EMBL" id="JBBKZV010000024">
    <property type="protein sequence ID" value="MEJ8825621.1"/>
    <property type="molecule type" value="Genomic_DNA"/>
</dbReference>